<dbReference type="SMART" id="SM00710">
    <property type="entry name" value="PbH1"/>
    <property type="match status" value="6"/>
</dbReference>
<evidence type="ECO:0000256" key="2">
    <source>
        <dbReference type="SAM" id="SignalP"/>
    </source>
</evidence>
<dbReference type="Proteomes" id="UP001143543">
    <property type="component" value="Unassembled WGS sequence"/>
</dbReference>
<dbReference type="InterPro" id="IPR011050">
    <property type="entry name" value="Pectin_lyase_fold/virulence"/>
</dbReference>
<evidence type="ECO:0000259" key="3">
    <source>
        <dbReference type="PROSITE" id="PS50853"/>
    </source>
</evidence>
<dbReference type="InterPro" id="IPR026444">
    <property type="entry name" value="Secre_tail"/>
</dbReference>
<reference evidence="4" key="1">
    <citation type="submission" date="2022-07" db="EMBL/GenBank/DDBJ databases">
        <title>Taxonomy of Novel Oxalotrophic and Methylotrophic Bacteria.</title>
        <authorList>
            <person name="Sahin N."/>
            <person name="Tani A."/>
        </authorList>
    </citation>
    <scope>NUCLEOTIDE SEQUENCE</scope>
    <source>
        <strain evidence="4">Y10</strain>
    </source>
</reference>
<gene>
    <name evidence="4" type="ORF">Y10_01520</name>
</gene>
<keyword evidence="5" id="KW-1185">Reference proteome</keyword>
<keyword evidence="1 2" id="KW-0732">Signal</keyword>
<feature type="domain" description="Fibronectin type-III" evidence="3">
    <location>
        <begin position="409"/>
        <end position="499"/>
    </location>
</feature>
<dbReference type="SUPFAM" id="SSF51126">
    <property type="entry name" value="Pectin lyase-like"/>
    <property type="match status" value="2"/>
</dbReference>
<dbReference type="InterPro" id="IPR059226">
    <property type="entry name" value="Choice_anch_Q_dom"/>
</dbReference>
<organism evidence="4 5">
    <name type="scientific">Neptunitalea lumnitzerae</name>
    <dbReference type="NCBI Taxonomy" id="2965509"/>
    <lineage>
        <taxon>Bacteria</taxon>
        <taxon>Pseudomonadati</taxon>
        <taxon>Bacteroidota</taxon>
        <taxon>Flavobacteriia</taxon>
        <taxon>Flavobacteriales</taxon>
        <taxon>Flavobacteriaceae</taxon>
        <taxon>Neptunitalea</taxon>
    </lineage>
</organism>
<dbReference type="RefSeq" id="WP_281763450.1">
    <property type="nucleotide sequence ID" value="NZ_BRVO01000001.1"/>
</dbReference>
<sequence length="1136" mass="122396">MKKLLLVLLLVLTGTSVSLQAQSTYYVKQDATGTANGTSWANAYTTLQQAEDNAPDGADIWIAAGTYIANASDRNERILEISNSHNWYGGFNGTETQLSQRDPETNVTIISGDALGNGSADASAVADNAYNLVRVNASVDLLFDGLTFKEAHTNSGGGLNGNGGVIQFAGVENSIEMNTNAVFNNCIIQNNYSNNNTLYYIQENATYYGSVDVQFNACSIVNNRSYYLFQAIYDSWDNSNSSYDTKHIYFTSCLIAENTSSTRGIFLIDLALPCDVRLINNTIVNNTYASPHYLIENAWGIMSTFQNSVQLYNNIINKPSGLDLTNNATAIPNAANNMGNHSYFGANNETNSSLFEDYNNGDYHLATNSPAISAANSAYLLTNMSTDADNNPRELGSLDIGAYEYSSCDIDNIVVTPLNTTNLNVNWQGSPEVTAPYELTIVPTGQPISSGTTVTGVTNTSYLFSGLTQNTTYDIYINYNCPSYNIQNVEMITATTGVAFFVDANATGNNDGTTWADAFTTIDAAIAQIVASTTYSVIYVAKGTYTPHATDPSIPLTINLDNLTILGGFAGTESSLNDRDNSLIFTTNATVITGDLLGNDITGDFTNNRTDNSANLLNITANDVRIEGFIFSGAHADGTNNPIINTNNNSTTISDLTLRYCKITDNYSSGVFIDFRNFTNTIEMENIDIDSNLSENGLMLLQSSGNEEIQVSLTNFKFTNNTYSSDWGGIWFRRGNSSSITTTLTNGTLVDNLNSYNGSVPNLITQSSPIAEDNVLTILNTIFWNNQYTSNGNVLVSDTDISNPKSNEGNSQWLILNRDIINLVNPNFSPYSTILLSDSNPNLDAAYMPTTNSVDVLDMGVNSWNNLNLDLAGNPRISNGTIDLGAYEYATAPADINAPTLAVQDITVYLDANGQATITAQDIDNGTTDNTTATTDLTLALDITSFDCDDLGTNTVVFTATDEAGNSDSTNATVTVVDNLAPTVTTYDVTFDLAGNSSFTIPPQAVLDAAIDNCSVSSITIDQDTFTTIGTYTVTLTVTDSSNNQSTATAIVTIQDTMGLEDEELETLKVYPNPATTAVTVTGSVEIEKLQLFNLQGQLINTSFSNNIATNNIAPGIYLLKIHGNNKVVTKRIIKQ</sequence>
<accession>A0ABQ5MEI0</accession>
<dbReference type="SUPFAM" id="SSF49265">
    <property type="entry name" value="Fibronectin type III"/>
    <property type="match status" value="1"/>
</dbReference>
<dbReference type="EMBL" id="BRVO01000001">
    <property type="protein sequence ID" value="GLB47784.1"/>
    <property type="molecule type" value="Genomic_DNA"/>
</dbReference>
<evidence type="ECO:0000313" key="5">
    <source>
        <dbReference type="Proteomes" id="UP001143543"/>
    </source>
</evidence>
<dbReference type="NCBIfam" id="TIGR04183">
    <property type="entry name" value="Por_Secre_tail"/>
    <property type="match status" value="1"/>
</dbReference>
<dbReference type="NCBIfam" id="NF041518">
    <property type="entry name" value="choice_anch_Q"/>
    <property type="match status" value="1"/>
</dbReference>
<dbReference type="InterPro" id="IPR035986">
    <property type="entry name" value="PKD_dom_sf"/>
</dbReference>
<protein>
    <recommendedName>
        <fullName evidence="3">Fibronectin type-III domain-containing protein</fullName>
    </recommendedName>
</protein>
<name>A0ABQ5MEI0_9FLAO</name>
<dbReference type="InterPro" id="IPR006626">
    <property type="entry name" value="PbH1"/>
</dbReference>
<proteinExistence type="predicted"/>
<feature type="signal peptide" evidence="2">
    <location>
        <begin position="1"/>
        <end position="21"/>
    </location>
</feature>
<dbReference type="InterPro" id="IPR003961">
    <property type="entry name" value="FN3_dom"/>
</dbReference>
<dbReference type="Pfam" id="PF00041">
    <property type="entry name" value="fn3"/>
    <property type="match status" value="1"/>
</dbReference>
<evidence type="ECO:0000313" key="4">
    <source>
        <dbReference type="EMBL" id="GLB47784.1"/>
    </source>
</evidence>
<dbReference type="Gene3D" id="2.60.40.10">
    <property type="entry name" value="Immunoglobulins"/>
    <property type="match status" value="2"/>
</dbReference>
<dbReference type="InterPro" id="IPR036116">
    <property type="entry name" value="FN3_sf"/>
</dbReference>
<evidence type="ECO:0000256" key="1">
    <source>
        <dbReference type="ARBA" id="ARBA00022729"/>
    </source>
</evidence>
<dbReference type="InterPro" id="IPR013783">
    <property type="entry name" value="Ig-like_fold"/>
</dbReference>
<dbReference type="InterPro" id="IPR012334">
    <property type="entry name" value="Pectin_lyas_fold"/>
</dbReference>
<feature type="chain" id="PRO_5046850418" description="Fibronectin type-III domain-containing protein" evidence="2">
    <location>
        <begin position="22"/>
        <end position="1136"/>
    </location>
</feature>
<dbReference type="PROSITE" id="PS50853">
    <property type="entry name" value="FN3"/>
    <property type="match status" value="1"/>
</dbReference>
<dbReference type="Pfam" id="PF18962">
    <property type="entry name" value="Por_Secre_tail"/>
    <property type="match status" value="1"/>
</dbReference>
<dbReference type="Gene3D" id="2.160.20.10">
    <property type="entry name" value="Single-stranded right-handed beta-helix, Pectin lyase-like"/>
    <property type="match status" value="2"/>
</dbReference>
<comment type="caution">
    <text evidence="4">The sequence shown here is derived from an EMBL/GenBank/DDBJ whole genome shotgun (WGS) entry which is preliminary data.</text>
</comment>
<dbReference type="CDD" id="cd00063">
    <property type="entry name" value="FN3"/>
    <property type="match status" value="1"/>
</dbReference>
<dbReference type="SUPFAM" id="SSF49299">
    <property type="entry name" value="PKD domain"/>
    <property type="match status" value="1"/>
</dbReference>